<gene>
    <name evidence="2" type="ORF">BCR35DRAFT_340034</name>
</gene>
<organism evidence="2 3">
    <name type="scientific">Leucosporidium creatinivorum</name>
    <dbReference type="NCBI Taxonomy" id="106004"/>
    <lineage>
        <taxon>Eukaryota</taxon>
        <taxon>Fungi</taxon>
        <taxon>Dikarya</taxon>
        <taxon>Basidiomycota</taxon>
        <taxon>Pucciniomycotina</taxon>
        <taxon>Microbotryomycetes</taxon>
        <taxon>Leucosporidiales</taxon>
        <taxon>Leucosporidium</taxon>
    </lineage>
</organism>
<reference evidence="2 3" key="1">
    <citation type="submission" date="2016-07" db="EMBL/GenBank/DDBJ databases">
        <title>Pervasive Adenine N6-methylation of Active Genes in Fungi.</title>
        <authorList>
            <consortium name="DOE Joint Genome Institute"/>
            <person name="Mondo S.J."/>
            <person name="Dannebaum R.O."/>
            <person name="Kuo R.C."/>
            <person name="Labutti K."/>
            <person name="Haridas S."/>
            <person name="Kuo A."/>
            <person name="Salamov A."/>
            <person name="Ahrendt S.R."/>
            <person name="Lipzen A."/>
            <person name="Sullivan W."/>
            <person name="Andreopoulos W.B."/>
            <person name="Clum A."/>
            <person name="Lindquist E."/>
            <person name="Daum C."/>
            <person name="Ramamoorthy G.K."/>
            <person name="Gryganskyi A."/>
            <person name="Culley D."/>
            <person name="Magnuson J.K."/>
            <person name="James T.Y."/>
            <person name="O'Malley M.A."/>
            <person name="Stajich J.E."/>
            <person name="Spatafora J.W."/>
            <person name="Visel A."/>
            <person name="Grigoriev I.V."/>
        </authorList>
    </citation>
    <scope>NUCLEOTIDE SEQUENCE [LARGE SCALE GENOMIC DNA]</scope>
    <source>
        <strain evidence="2 3">62-1032</strain>
    </source>
</reference>
<protein>
    <submittedName>
        <fullName evidence="2">Ferritin-like domain-domain-containing protein</fullName>
    </submittedName>
</protein>
<name>A0A1Y2FND1_9BASI</name>
<dbReference type="Gene3D" id="1.20.1260.10">
    <property type="match status" value="1"/>
</dbReference>
<dbReference type="InterPro" id="IPR009078">
    <property type="entry name" value="Ferritin-like_SF"/>
</dbReference>
<keyword evidence="1" id="KW-0732">Signal</keyword>
<dbReference type="Pfam" id="PF13668">
    <property type="entry name" value="Ferritin_2"/>
    <property type="match status" value="1"/>
</dbReference>
<evidence type="ECO:0000313" key="3">
    <source>
        <dbReference type="Proteomes" id="UP000193467"/>
    </source>
</evidence>
<dbReference type="InParanoid" id="A0A1Y2FND1"/>
<dbReference type="PANTHER" id="PTHR31694">
    <property type="entry name" value="DESICCATION-LIKE PROTEIN"/>
    <property type="match status" value="1"/>
</dbReference>
<dbReference type="Proteomes" id="UP000193467">
    <property type="component" value="Unassembled WGS sequence"/>
</dbReference>
<dbReference type="AlphaFoldDB" id="A0A1Y2FND1"/>
<dbReference type="SUPFAM" id="SSF47240">
    <property type="entry name" value="Ferritin-like"/>
    <property type="match status" value="1"/>
</dbReference>
<proteinExistence type="predicted"/>
<feature type="chain" id="PRO_5012078955" evidence="1">
    <location>
        <begin position="19"/>
        <end position="375"/>
    </location>
</feature>
<evidence type="ECO:0000256" key="1">
    <source>
        <dbReference type="SAM" id="SignalP"/>
    </source>
</evidence>
<dbReference type="STRING" id="106004.A0A1Y2FND1"/>
<keyword evidence="3" id="KW-1185">Reference proteome</keyword>
<dbReference type="InterPro" id="IPR012347">
    <property type="entry name" value="Ferritin-like"/>
</dbReference>
<comment type="caution">
    <text evidence="2">The sequence shown here is derived from an EMBL/GenBank/DDBJ whole genome shotgun (WGS) entry which is preliminary data.</text>
</comment>
<evidence type="ECO:0000313" key="2">
    <source>
        <dbReference type="EMBL" id="ORY84726.1"/>
    </source>
</evidence>
<sequence>MVRSSLALVALAACAVQAVSIPRDEINLMKRNYIDSLSKRSKLAKRQSVTSGVGDADILNFALTLEHLEAAFYGQALQNFTADDFSKAGFTGVYPLLQQVSADESQHVSFLTSALSAAGATPVEACEYTFPYTDVASFLAVSQILEGVGTSAYLGAAGAINTSAYVTAAGSILTVEARHAAFISYLNGYSPFPAPEDTPQSAASVVTLASPFFKSCPTGSAPAIAGKPALTVTTTMPKVGSSLSIAPMNASAVSSSGTLYCGFASGLGAGFSKWSNGTCMIPTSNVTDGQTYVTLTTGPSVSDDSVVAGPAVIILGANNYTISAKMGSTTNSSGSASGVSSGSMPSGTSAPASGANMLQASGALAALAGAVALLL</sequence>
<feature type="signal peptide" evidence="1">
    <location>
        <begin position="1"/>
        <end position="18"/>
    </location>
</feature>
<dbReference type="CDD" id="cd00657">
    <property type="entry name" value="Ferritin_like"/>
    <property type="match status" value="1"/>
</dbReference>
<accession>A0A1Y2FND1</accession>
<dbReference type="PANTHER" id="PTHR31694:SF26">
    <property type="entry name" value="OS05G0151100 PROTEIN"/>
    <property type="match status" value="1"/>
</dbReference>
<dbReference type="EMBL" id="MCGR01000017">
    <property type="protein sequence ID" value="ORY84726.1"/>
    <property type="molecule type" value="Genomic_DNA"/>
</dbReference>
<dbReference type="InterPro" id="IPR052965">
    <property type="entry name" value="Pigment-catalase-like"/>
</dbReference>
<dbReference type="OrthoDB" id="1001765at2759"/>